<organism evidence="1 2">
    <name type="scientific">Staphylococcus cohnii</name>
    <dbReference type="NCBI Taxonomy" id="29382"/>
    <lineage>
        <taxon>Bacteria</taxon>
        <taxon>Bacillati</taxon>
        <taxon>Bacillota</taxon>
        <taxon>Bacilli</taxon>
        <taxon>Bacillales</taxon>
        <taxon>Staphylococcaceae</taxon>
        <taxon>Staphylococcus</taxon>
        <taxon>Staphylococcus cohnii species complex</taxon>
    </lineage>
</organism>
<accession>A0ABT6J238</accession>
<gene>
    <name evidence="1" type="ORF">P5X59_10865</name>
</gene>
<name>A0ABT6J238_9STAP</name>
<reference evidence="1 2" key="1">
    <citation type="submission" date="2023-03" db="EMBL/GenBank/DDBJ databases">
        <title>Bacterial isolates from washroom surfaces on a university campus.</title>
        <authorList>
            <person name="Holman D.B."/>
            <person name="Gzyl K.E."/>
            <person name="Taheri A.E."/>
        </authorList>
    </citation>
    <scope>NUCLEOTIDE SEQUENCE [LARGE SCALE GENOMIC DNA]</scope>
    <source>
        <strain evidence="1 2">RD01</strain>
    </source>
</reference>
<evidence type="ECO:0000313" key="1">
    <source>
        <dbReference type="EMBL" id="MDH5158810.1"/>
    </source>
</evidence>
<sequence>MKVINYTIGFRTVEYKVRTDNGKVFTHKLPKNTIALQARRELKKIATKIDKQ</sequence>
<evidence type="ECO:0008006" key="3">
    <source>
        <dbReference type="Google" id="ProtNLM"/>
    </source>
</evidence>
<comment type="caution">
    <text evidence="1">The sequence shown here is derived from an EMBL/GenBank/DDBJ whole genome shotgun (WGS) entry which is preliminary data.</text>
</comment>
<dbReference type="Proteomes" id="UP001159200">
    <property type="component" value="Unassembled WGS sequence"/>
</dbReference>
<dbReference type="RefSeq" id="WP_164971880.1">
    <property type="nucleotide sequence ID" value="NZ_JAROYJ010000013.1"/>
</dbReference>
<keyword evidence="2" id="KW-1185">Reference proteome</keyword>
<evidence type="ECO:0000313" key="2">
    <source>
        <dbReference type="Proteomes" id="UP001159200"/>
    </source>
</evidence>
<protein>
    <recommendedName>
        <fullName evidence="3">Phage protein</fullName>
    </recommendedName>
</protein>
<dbReference type="EMBL" id="JAROYR010000018">
    <property type="protein sequence ID" value="MDH5158810.1"/>
    <property type="molecule type" value="Genomic_DNA"/>
</dbReference>
<proteinExistence type="predicted"/>